<dbReference type="STRING" id="27342.A0A0H2S2Y5"/>
<feature type="region of interest" description="Disordered" evidence="5">
    <location>
        <begin position="302"/>
        <end position="381"/>
    </location>
</feature>
<dbReference type="InterPro" id="IPR052646">
    <property type="entry name" value="Peroxisomal_PEX28-32"/>
</dbReference>
<feature type="compositionally biased region" description="Acidic residues" evidence="5">
    <location>
        <begin position="367"/>
        <end position="377"/>
    </location>
</feature>
<dbReference type="InterPro" id="IPR006614">
    <property type="entry name" value="Peroxin/Ferlin"/>
</dbReference>
<proteinExistence type="predicted"/>
<evidence type="ECO:0000256" key="4">
    <source>
        <dbReference type="ARBA" id="ARBA00023136"/>
    </source>
</evidence>
<evidence type="ECO:0000259" key="7">
    <source>
        <dbReference type="SMART" id="SM00693"/>
    </source>
</evidence>
<dbReference type="OrthoDB" id="5586090at2759"/>
<accession>A0A0H2S2Y5</accession>
<organism evidence="8 9">
    <name type="scientific">Schizopora paradoxa</name>
    <dbReference type="NCBI Taxonomy" id="27342"/>
    <lineage>
        <taxon>Eukaryota</taxon>
        <taxon>Fungi</taxon>
        <taxon>Dikarya</taxon>
        <taxon>Basidiomycota</taxon>
        <taxon>Agaricomycotina</taxon>
        <taxon>Agaricomycetes</taxon>
        <taxon>Hymenochaetales</taxon>
        <taxon>Schizoporaceae</taxon>
        <taxon>Schizopora</taxon>
    </lineage>
</organism>
<keyword evidence="9" id="KW-1185">Reference proteome</keyword>
<feature type="transmembrane region" description="Helical" evidence="6">
    <location>
        <begin position="52"/>
        <end position="78"/>
    </location>
</feature>
<comment type="subcellular location">
    <subcellularLocation>
        <location evidence="1">Endomembrane system</location>
        <topology evidence="1">Multi-pass membrane protein</topology>
    </subcellularLocation>
</comment>
<feature type="region of interest" description="Disordered" evidence="5">
    <location>
        <begin position="246"/>
        <end position="275"/>
    </location>
</feature>
<dbReference type="AlphaFoldDB" id="A0A0H2S2Y5"/>
<dbReference type="EMBL" id="KQ085895">
    <property type="protein sequence ID" value="KLO18379.1"/>
    <property type="molecule type" value="Genomic_DNA"/>
</dbReference>
<name>A0A0H2S2Y5_9AGAM</name>
<feature type="compositionally biased region" description="Polar residues" evidence="5">
    <location>
        <begin position="430"/>
        <end position="440"/>
    </location>
</feature>
<keyword evidence="2 6" id="KW-0812">Transmembrane</keyword>
<dbReference type="Pfam" id="PF06398">
    <property type="entry name" value="Pex24p"/>
    <property type="match status" value="1"/>
</dbReference>
<evidence type="ECO:0000256" key="3">
    <source>
        <dbReference type="ARBA" id="ARBA00022989"/>
    </source>
</evidence>
<keyword evidence="3 6" id="KW-1133">Transmembrane helix</keyword>
<protein>
    <recommendedName>
        <fullName evidence="7">Peroxin/Ferlin domain-containing protein</fullName>
    </recommendedName>
</protein>
<dbReference type="GO" id="GO:0012505">
    <property type="term" value="C:endomembrane system"/>
    <property type="evidence" value="ECO:0007669"/>
    <property type="project" value="UniProtKB-SubCell"/>
</dbReference>
<evidence type="ECO:0000256" key="2">
    <source>
        <dbReference type="ARBA" id="ARBA00022692"/>
    </source>
</evidence>
<gene>
    <name evidence="8" type="ORF">SCHPADRAFT_866736</name>
</gene>
<feature type="domain" description="Peroxin/Ferlin" evidence="7">
    <location>
        <begin position="213"/>
        <end position="292"/>
    </location>
</feature>
<dbReference type="InParanoid" id="A0A0H2S2Y5"/>
<evidence type="ECO:0000313" key="9">
    <source>
        <dbReference type="Proteomes" id="UP000053477"/>
    </source>
</evidence>
<dbReference type="PANTHER" id="PTHR31679">
    <property type="entry name" value="PEROXISOMAL MEMBRANE PROTEIN PEX30-RELATED"/>
    <property type="match status" value="1"/>
</dbReference>
<keyword evidence="4 6" id="KW-0472">Membrane</keyword>
<sequence>MPNLLAFVNSVPPQLTLLLASLGPYIARIRWFSEAVSWKTAYADSWLLLGAWWALCLLSEFTFKYLLLFALTLGYVWLSINGADARKRPALTEQNMQSTVIDLSVIESLLPTLVRPPVLPLPILLRVATVLYVPSLIFIYFVRARIILGVFGTLVFVWRAPWARTIRTTVWRSSWFRWGISRLWGTLSGQRTGGSANIIAESSMQTLGNPTHSSRFLFTVYENQRWWMGLDWTAALLPGERPSWCSATQEPISPPSAFSLPPSTSSITGDGKGGLVRRSASWRWEEGEWKVLVKPENAGVKRVEKEPPALKDESATASASKLGRARQKAAEMGSKFRNNEGSIGDVENASDIMASPTSPRNDSWHDEPDDDDGEPNTDVDGWVYGDNKWRASSHTNGIGKYTRFRKWTRIAVLTEVVEPISAEEAHEHTLQLQQQYQASKVSRENSLEKPEKERTSSQERRSSEETMVDEEEQDKMGLRKRLKAVVKKATH</sequence>
<feature type="compositionally biased region" description="Basic and acidic residues" evidence="5">
    <location>
        <begin position="302"/>
        <end position="314"/>
    </location>
</feature>
<dbReference type="PANTHER" id="PTHR31679:SF2">
    <property type="entry name" value="PEROXISOMAL MEMBRANE PROTEIN PEX30-RELATED"/>
    <property type="match status" value="1"/>
</dbReference>
<dbReference type="GO" id="GO:0005778">
    <property type="term" value="C:peroxisomal membrane"/>
    <property type="evidence" value="ECO:0007669"/>
    <property type="project" value="UniProtKB-ARBA"/>
</dbReference>
<feature type="compositionally biased region" description="Basic and acidic residues" evidence="5">
    <location>
        <begin position="441"/>
        <end position="464"/>
    </location>
</feature>
<dbReference type="SMART" id="SM00693">
    <property type="entry name" value="DysFN"/>
    <property type="match status" value="1"/>
</dbReference>
<feature type="region of interest" description="Disordered" evidence="5">
    <location>
        <begin position="428"/>
        <end position="491"/>
    </location>
</feature>
<reference evidence="8 9" key="1">
    <citation type="submission" date="2015-04" db="EMBL/GenBank/DDBJ databases">
        <title>Complete genome sequence of Schizopora paradoxa KUC8140, a cosmopolitan wood degrader in East Asia.</title>
        <authorList>
            <consortium name="DOE Joint Genome Institute"/>
            <person name="Min B."/>
            <person name="Park H."/>
            <person name="Jang Y."/>
            <person name="Kim J.-J."/>
            <person name="Kim K.H."/>
            <person name="Pangilinan J."/>
            <person name="Lipzen A."/>
            <person name="Riley R."/>
            <person name="Grigoriev I.V."/>
            <person name="Spatafora J.W."/>
            <person name="Choi I.-G."/>
        </authorList>
    </citation>
    <scope>NUCLEOTIDE SEQUENCE [LARGE SCALE GENOMIC DNA]</scope>
    <source>
        <strain evidence="8 9">KUC8140</strain>
    </source>
</reference>
<dbReference type="Proteomes" id="UP000053477">
    <property type="component" value="Unassembled WGS sequence"/>
</dbReference>
<dbReference type="InterPro" id="IPR010482">
    <property type="entry name" value="TECPR1-like_DysF"/>
</dbReference>
<evidence type="ECO:0000313" key="8">
    <source>
        <dbReference type="EMBL" id="KLO18379.1"/>
    </source>
</evidence>
<feature type="transmembrane region" description="Helical" evidence="6">
    <location>
        <begin position="146"/>
        <end position="162"/>
    </location>
</feature>
<evidence type="ECO:0000256" key="5">
    <source>
        <dbReference type="SAM" id="MobiDB-lite"/>
    </source>
</evidence>
<evidence type="ECO:0000256" key="6">
    <source>
        <dbReference type="SAM" id="Phobius"/>
    </source>
</evidence>
<evidence type="ECO:0000256" key="1">
    <source>
        <dbReference type="ARBA" id="ARBA00004127"/>
    </source>
</evidence>
<dbReference type="GO" id="GO:0007031">
    <property type="term" value="P:peroxisome organization"/>
    <property type="evidence" value="ECO:0007669"/>
    <property type="project" value="TreeGrafter"/>
</dbReference>
<feature type="compositionally biased region" description="Basic residues" evidence="5">
    <location>
        <begin position="478"/>
        <end position="491"/>
    </location>
</feature>